<accession>A0A1D3K0J9</accession>
<dbReference type="Proteomes" id="UP000245431">
    <property type="component" value="Chromosome PVE_r1"/>
</dbReference>
<feature type="transmembrane region" description="Helical" evidence="1">
    <location>
        <begin position="334"/>
        <end position="354"/>
    </location>
</feature>
<dbReference type="InterPro" id="IPR036197">
    <property type="entry name" value="NarG-like_sf"/>
</dbReference>
<dbReference type="SUPFAM" id="SSF46548">
    <property type="entry name" value="alpha-helical ferredoxin"/>
    <property type="match status" value="1"/>
</dbReference>
<dbReference type="Gene3D" id="1.20.950.20">
    <property type="entry name" value="Transmembrane di-heme cytochromes, Chain C"/>
    <property type="match status" value="1"/>
</dbReference>
<keyword evidence="1" id="KW-0812">Transmembrane</keyword>
<feature type="transmembrane region" description="Helical" evidence="1">
    <location>
        <begin position="158"/>
        <end position="177"/>
    </location>
</feature>
<organism evidence="2 3">
    <name type="scientific">Pseudomonas veronii 1YdBTEX2</name>
    <dbReference type="NCBI Taxonomy" id="1295141"/>
    <lineage>
        <taxon>Bacteria</taxon>
        <taxon>Pseudomonadati</taxon>
        <taxon>Pseudomonadota</taxon>
        <taxon>Gammaproteobacteria</taxon>
        <taxon>Pseudomonadales</taxon>
        <taxon>Pseudomonadaceae</taxon>
        <taxon>Pseudomonas</taxon>
    </lineage>
</organism>
<evidence type="ECO:0000256" key="1">
    <source>
        <dbReference type="SAM" id="Phobius"/>
    </source>
</evidence>
<protein>
    <submittedName>
        <fullName evidence="2">Citrate utilization protein B</fullName>
    </submittedName>
</protein>
<dbReference type="NCBIfam" id="NF011607">
    <property type="entry name" value="PRK15033.1"/>
    <property type="match status" value="1"/>
</dbReference>
<evidence type="ECO:0000313" key="3">
    <source>
        <dbReference type="Proteomes" id="UP000245431"/>
    </source>
</evidence>
<proteinExistence type="predicted"/>
<evidence type="ECO:0000313" key="2">
    <source>
        <dbReference type="EMBL" id="SBW81860.1"/>
    </source>
</evidence>
<name>A0A1D3K0J9_PSEVE</name>
<dbReference type="SUPFAM" id="SSF103501">
    <property type="entry name" value="Respiratory nitrate reductase 1 gamma chain"/>
    <property type="match status" value="1"/>
</dbReference>
<dbReference type="InterPro" id="IPR012830">
    <property type="entry name" value="Citrate_utilization_prot_B"/>
</dbReference>
<dbReference type="AlphaFoldDB" id="A0A1D3K0J9"/>
<sequence length="385" mass="42261">MQLFDPKAPGTLIPVLNLDESEVQRQMTVCNACRYCEGFCAVFPAMTRRLEFSQADIHYLANLCHNCGACLHACQYAAPHEFAINVPKAMAKVRLDTYAEYAWPQAMGTLYRRNGLTLALASGAGLALFLCLTLMMMGNLFTAMPGGNFYGIFPHNTLALMFGAVFGFAVLALAIGVRRFWRNVSPVEASREQTTSAALEASANVATLKYLDGGHGEGCNNADDRFTLWRRRFHHFTFYGFMLCFAATGVATLYHFLLGWSAPYPVLSVPVMLGIVGGFGLLVGPAGLLWLNLRRNAEHGDEQQKPMDRGFIALLFLVSASGLALLAFRESMALGLLLAIHLGLVMAFFLTMPYSKFAHGIFRSAALLKYSIEKRQPNPINAASD</sequence>
<feature type="transmembrane region" description="Helical" evidence="1">
    <location>
        <begin position="311"/>
        <end position="328"/>
    </location>
</feature>
<feature type="transmembrane region" description="Helical" evidence="1">
    <location>
        <begin position="116"/>
        <end position="138"/>
    </location>
</feature>
<feature type="transmembrane region" description="Helical" evidence="1">
    <location>
        <begin position="236"/>
        <end position="257"/>
    </location>
</feature>
<dbReference type="NCBIfam" id="TIGR02484">
    <property type="entry name" value="CitB"/>
    <property type="match status" value="1"/>
</dbReference>
<keyword evidence="1" id="KW-1133">Transmembrane helix</keyword>
<feature type="transmembrane region" description="Helical" evidence="1">
    <location>
        <begin position="269"/>
        <end position="291"/>
    </location>
</feature>
<keyword evidence="1" id="KW-0472">Membrane</keyword>
<reference evidence="3" key="1">
    <citation type="submission" date="2016-07" db="EMBL/GenBank/DDBJ databases">
        <authorList>
            <person name="Florea S."/>
            <person name="Webb J.S."/>
            <person name="Jaromczyk J."/>
            <person name="Schardl C.L."/>
        </authorList>
    </citation>
    <scope>NUCLEOTIDE SEQUENCE [LARGE SCALE GENOMIC DNA]</scope>
    <source>
        <strain evidence="3">1YdBTEX2</strain>
    </source>
</reference>
<dbReference type="RefSeq" id="WP_017846941.1">
    <property type="nucleotide sequence ID" value="NZ_AOUH01000018.1"/>
</dbReference>
<dbReference type="EMBL" id="LT599583">
    <property type="protein sequence ID" value="SBW81860.1"/>
    <property type="molecule type" value="Genomic_DNA"/>
</dbReference>
<gene>
    <name evidence="2" type="primary">citB</name>
    <name evidence="2" type="ORF">PVE_R1G3978</name>
</gene>